<dbReference type="Pfam" id="PF00498">
    <property type="entry name" value="FHA"/>
    <property type="match status" value="1"/>
</dbReference>
<dbReference type="InterPro" id="IPR008984">
    <property type="entry name" value="SMAD_FHA_dom_sf"/>
</dbReference>
<dbReference type="OMA" id="NRSKSCY"/>
<evidence type="ECO:0000256" key="4">
    <source>
        <dbReference type="ARBA" id="ARBA00022840"/>
    </source>
</evidence>
<evidence type="ECO:0000313" key="8">
    <source>
        <dbReference type="Proteomes" id="UP000504633"/>
    </source>
</evidence>
<keyword evidence="4" id="KW-0067">ATP-binding</keyword>
<dbReference type="Pfam" id="PF13087">
    <property type="entry name" value="AAA_12"/>
    <property type="match status" value="1"/>
</dbReference>
<feature type="region of interest" description="Disordered" evidence="6">
    <location>
        <begin position="848"/>
        <end position="917"/>
    </location>
</feature>
<feature type="region of interest" description="Disordered" evidence="6">
    <location>
        <begin position="627"/>
        <end position="670"/>
    </location>
</feature>
<dbReference type="SMART" id="SM00240">
    <property type="entry name" value="FHA"/>
    <property type="match status" value="1"/>
</dbReference>
<dbReference type="GO" id="GO:0016604">
    <property type="term" value="C:nuclear body"/>
    <property type="evidence" value="ECO:0007669"/>
    <property type="project" value="TreeGrafter"/>
</dbReference>
<dbReference type="InterPro" id="IPR045055">
    <property type="entry name" value="DNA2/NAM7-like"/>
</dbReference>
<dbReference type="Pfam" id="PF13086">
    <property type="entry name" value="AAA_11"/>
    <property type="match status" value="1"/>
</dbReference>
<dbReference type="SUPFAM" id="SSF49879">
    <property type="entry name" value="SMAD/FHA domain"/>
    <property type="match status" value="1"/>
</dbReference>
<evidence type="ECO:0000259" key="7">
    <source>
        <dbReference type="PROSITE" id="PS50006"/>
    </source>
</evidence>
<dbReference type="GO" id="GO:0006369">
    <property type="term" value="P:termination of RNA polymerase II transcription"/>
    <property type="evidence" value="ECO:0007669"/>
    <property type="project" value="TreeGrafter"/>
</dbReference>
<dbReference type="FunFam" id="3.40.50.300:FF:000326">
    <property type="entry name" value="P-loop containing nucleoside triphosphate hydrolase"/>
    <property type="match status" value="1"/>
</dbReference>
<evidence type="ECO:0000313" key="9">
    <source>
        <dbReference type="RefSeq" id="XP_023174172.2"/>
    </source>
</evidence>
<keyword evidence="5" id="KW-0175">Coiled coil</keyword>
<feature type="compositionally biased region" description="Polar residues" evidence="6">
    <location>
        <begin position="753"/>
        <end position="769"/>
    </location>
</feature>
<keyword evidence="1" id="KW-0547">Nucleotide-binding</keyword>
<dbReference type="CDD" id="cd00060">
    <property type="entry name" value="FHA"/>
    <property type="match status" value="1"/>
</dbReference>
<dbReference type="GO" id="GO:0016787">
    <property type="term" value="F:hydrolase activity"/>
    <property type="evidence" value="ECO:0007669"/>
    <property type="project" value="UniProtKB-KW"/>
</dbReference>
<keyword evidence="3" id="KW-0347">Helicase</keyword>
<keyword evidence="2" id="KW-0378">Hydrolase</keyword>
<evidence type="ECO:0000256" key="5">
    <source>
        <dbReference type="SAM" id="Coils"/>
    </source>
</evidence>
<dbReference type="CDD" id="cd18808">
    <property type="entry name" value="SF1_C_Upf1"/>
    <property type="match status" value="1"/>
</dbReference>
<reference evidence="9" key="1">
    <citation type="submission" date="2025-08" db="UniProtKB">
        <authorList>
            <consortium name="RefSeq"/>
        </authorList>
    </citation>
    <scope>IDENTIFICATION</scope>
    <source>
        <strain evidence="9">15085-1641.00</strain>
        <tissue evidence="9">Whole body</tissue>
    </source>
</reference>
<dbReference type="InterPro" id="IPR047187">
    <property type="entry name" value="SF1_C_Upf1"/>
</dbReference>
<feature type="region of interest" description="Disordered" evidence="6">
    <location>
        <begin position="753"/>
        <end position="795"/>
    </location>
</feature>
<feature type="domain" description="FHA" evidence="7">
    <location>
        <begin position="26"/>
        <end position="77"/>
    </location>
</feature>
<dbReference type="GO" id="GO:0005694">
    <property type="term" value="C:chromosome"/>
    <property type="evidence" value="ECO:0007669"/>
    <property type="project" value="UniProtKB-ARBA"/>
</dbReference>
<dbReference type="RefSeq" id="XP_023174172.2">
    <property type="nucleotide sequence ID" value="XM_023318404.2"/>
</dbReference>
<dbReference type="GO" id="GO:0005524">
    <property type="term" value="F:ATP binding"/>
    <property type="evidence" value="ECO:0007669"/>
    <property type="project" value="UniProtKB-KW"/>
</dbReference>
<sequence>MDARGSYWYLEHVSTGKKLILHPGDNLIGRHSCCKIVLKEYDFLSRQHAKFIINSENVVSVEQLNALNGVFINETKLEVKIRSLISGDRIGLGVQVESLDAVVPPNYGIFQLKQMCPNAADIVIISDDEEIDETPPRPTGIVINNNVDGPELEKLEASNVKNAADKSTKSTNAYRPIHLPKLPEVKEELLSQATKQIENIFGEPDEELLESVFQINPYVFKQLNNNNIVISGEKLHDGDELELLDEVKLPKLENNVENPDMPPPQLPVKSDKISEDDLVIVDDNEDDYDENFELSQAMLREMKDEMADAPQDLSDEEHFSQQEKEDFEPAATWIKKEIATKLDDDEIILIEDEDDELYSKVADWSSKLLTQNIMSQVYPLDEEDELNDANTVEEQALQLFNDTNLESDTDNNISDLPILMKRRSHALRIESSEDDSPADNNTPQKPKIRKCNVRLKTMDLSQLQNSCESSPKTKPFSDQSEKRVDNNLQELEVVLVPFASIPENEMDVKTVKKKSTPRKRSKTVSTRSKLNEVPVPETRTPSTKRSSRLQDRSKSCYVESPLKSPKGMLAADPMKTSPAEEPKTPVKYRSPRMSKRSKSCYVEDVMLSPLKPQIPVTVGNKEVKNLCVKTSPPEPSKPGKAEKKSSPRLASRSKSCLMERPLALPKSPTADKLNELPIPVAQIPTKNCSPRLLSRSKSCYIESPTSLSRIPTVDQREELPTKKIVAVAEVESSVNARFLDRSYSSDQSIDATKNLSSSNLQPPLNVDSSSAKHLESNRGPVVIEPPHLPKNRGKLRGLSATSKENELKNKILDRQRSLDYQAQMKKKWFQKPKDKKRECQEIKEKRREELKKLTDKPKPNDTAKRADAHKRKITNIPTLGNCNRGDFLSKEVQPPTTKKPRLENAQAKPKKPAPQRRATIESFSQQLCALDLIKNLPDQTSRPKVRKDAERARNQRTCNRVSFAEMEREFDLRHEREMRAKNSRRVRFSDNIQIKIIERVEGAYRKVGNIKDTKKITLSTYAERRAWSQAQGKLENFSDLIMGNILSWANQWLQLRSADAVTESEVLIPIPNEFKSYKQYKEIFIPLMKLELLTTIERDYKISHFTFEVNLKTVSNSNCRNRPRYVLNTRYNSKIDKRFDLYTISSGTKLKETFASLSRVQRIAGDIYELCFEILQEGIDLGLLNSCKTLTVRPIVDNIRVEMGAFNAIYLMGRSPLFQRILHPSENVFSYDNKLIQQADYKGYRRMNDHQIDICQRTWSRLIDDSTPGITLIQGPPGTGKSVVISNLTLQCMYGTSNVMLDRKILICAHSNAAVDNIAGYLKRARSAMSHSQFELVRFGFFEKIDPNVRDVSLDCFLNKKLAEKRNRMSAENIETLKRQQQLLEKEIEEIKKLPAQINYIQSQLNSKEKQLRLVMQQLNPRLTPREEHEYSMMILQRANIVCTTLSSCVKLANFIDYFDICIIDEATQCTEPWTLLPLRFGVRGLVLVGDTQQLPATVLSQKAIEFGLGNSMFDRIQRNLKQHLDKLGGNHLVHTKVFKLSKQYRMHPEICKWPNSYFYDNQLVNAECTHKLISPFIPYCVINLSYTRDTNDASSRSISNDEEARFVAKLLVEMDKLMPVKRFTYGLISPYSSHCYTLSQVIPSHMNITPHTVDAYQGQQRDVIILSNARTRGVGFLTNYQRLNVAITRPTRCLVICGNFDDLQAVNIWRHLLDDARNRKVYFDLVREEVEDLQKSLISKMLTKPIEITDDTASTSK</sequence>
<dbReference type="PANTHER" id="PTHR10887">
    <property type="entry name" value="DNA2/NAM7 HELICASE FAMILY"/>
    <property type="match status" value="1"/>
</dbReference>
<feature type="coiled-coil region" evidence="5">
    <location>
        <begin position="1360"/>
        <end position="1394"/>
    </location>
</feature>
<dbReference type="InterPro" id="IPR041679">
    <property type="entry name" value="DNA2/NAM7-like_C"/>
</dbReference>
<dbReference type="GO" id="GO:0004386">
    <property type="term" value="F:helicase activity"/>
    <property type="evidence" value="ECO:0007669"/>
    <property type="project" value="UniProtKB-KW"/>
</dbReference>
<evidence type="ECO:0000256" key="3">
    <source>
        <dbReference type="ARBA" id="ARBA00022806"/>
    </source>
</evidence>
<dbReference type="Gene3D" id="2.60.200.20">
    <property type="match status" value="1"/>
</dbReference>
<dbReference type="Proteomes" id="UP000504633">
    <property type="component" value="Unplaced"/>
</dbReference>
<feature type="region of interest" description="Disordered" evidence="6">
    <location>
        <begin position="509"/>
        <end position="597"/>
    </location>
</feature>
<keyword evidence="8" id="KW-1185">Reference proteome</keyword>
<dbReference type="InterPro" id="IPR000253">
    <property type="entry name" value="FHA_dom"/>
</dbReference>
<feature type="compositionally biased region" description="Basic and acidic residues" evidence="6">
    <location>
        <begin position="848"/>
        <end position="866"/>
    </location>
</feature>
<gene>
    <name evidence="9" type="primary">LOC111601693</name>
</gene>
<feature type="compositionally biased region" description="Basic residues" evidence="6">
    <location>
        <begin position="511"/>
        <end position="522"/>
    </location>
</feature>
<dbReference type="SUPFAM" id="SSF52540">
    <property type="entry name" value="P-loop containing nucleoside triphosphate hydrolases"/>
    <property type="match status" value="1"/>
</dbReference>
<dbReference type="GeneID" id="111601693"/>
<feature type="compositionally biased region" description="Polar residues" evidence="6">
    <location>
        <begin position="462"/>
        <end position="478"/>
    </location>
</feature>
<dbReference type="OrthoDB" id="2285229at2759"/>
<evidence type="ECO:0000256" key="6">
    <source>
        <dbReference type="SAM" id="MobiDB-lite"/>
    </source>
</evidence>
<dbReference type="Gene3D" id="3.40.50.300">
    <property type="entry name" value="P-loop containing nucleotide triphosphate hydrolases"/>
    <property type="match status" value="2"/>
</dbReference>
<dbReference type="InterPro" id="IPR041677">
    <property type="entry name" value="DNA2/NAM7_AAA_11"/>
</dbReference>
<accession>A0A6J1MB22</accession>
<dbReference type="PROSITE" id="PS50006">
    <property type="entry name" value="FHA_DOMAIN"/>
    <property type="match status" value="1"/>
</dbReference>
<name>A0A6J1MB22_DROHY</name>
<dbReference type="GO" id="GO:0001147">
    <property type="term" value="F:transcription termination site sequence-specific DNA binding"/>
    <property type="evidence" value="ECO:0007669"/>
    <property type="project" value="TreeGrafter"/>
</dbReference>
<proteinExistence type="predicted"/>
<dbReference type="KEGG" id="dhe:111601693"/>
<dbReference type="CTD" id="23064"/>
<organism evidence="8 9">
    <name type="scientific">Drosophila hydei</name>
    <name type="common">Fruit fly</name>
    <dbReference type="NCBI Taxonomy" id="7224"/>
    <lineage>
        <taxon>Eukaryota</taxon>
        <taxon>Metazoa</taxon>
        <taxon>Ecdysozoa</taxon>
        <taxon>Arthropoda</taxon>
        <taxon>Hexapoda</taxon>
        <taxon>Insecta</taxon>
        <taxon>Pterygota</taxon>
        <taxon>Neoptera</taxon>
        <taxon>Endopterygota</taxon>
        <taxon>Diptera</taxon>
        <taxon>Brachycera</taxon>
        <taxon>Muscomorpha</taxon>
        <taxon>Ephydroidea</taxon>
        <taxon>Drosophilidae</taxon>
        <taxon>Drosophila</taxon>
    </lineage>
</organism>
<dbReference type="PANTHER" id="PTHR10887:SF495">
    <property type="entry name" value="HELICASE SENATAXIN ISOFORM X1-RELATED"/>
    <property type="match status" value="1"/>
</dbReference>
<evidence type="ECO:0000256" key="1">
    <source>
        <dbReference type="ARBA" id="ARBA00022741"/>
    </source>
</evidence>
<protein>
    <submittedName>
        <fullName evidence="9">Uncharacterized protein LOC111601693</fullName>
    </submittedName>
</protein>
<evidence type="ECO:0000256" key="2">
    <source>
        <dbReference type="ARBA" id="ARBA00022801"/>
    </source>
</evidence>
<feature type="region of interest" description="Disordered" evidence="6">
    <location>
        <begin position="462"/>
        <end position="484"/>
    </location>
</feature>
<feature type="region of interest" description="Disordered" evidence="6">
    <location>
        <begin position="429"/>
        <end position="449"/>
    </location>
</feature>
<dbReference type="InterPro" id="IPR027417">
    <property type="entry name" value="P-loop_NTPase"/>
</dbReference>